<dbReference type="EMBL" id="MGFQ01000035">
    <property type="protein sequence ID" value="OGM08871.1"/>
    <property type="molecule type" value="Genomic_DNA"/>
</dbReference>
<proteinExistence type="predicted"/>
<evidence type="ECO:0000313" key="2">
    <source>
        <dbReference type="Proteomes" id="UP000176939"/>
    </source>
</evidence>
<accession>A0A1F7X1M3</accession>
<comment type="caution">
    <text evidence="1">The sequence shown here is derived from an EMBL/GenBank/DDBJ whole genome shotgun (WGS) entry which is preliminary data.</text>
</comment>
<sequence length="67" mass="7491">MNDHIKNICKIGQGYDCCRYLIVGPNGFECAKNTSLSVLLDSRVENKTITARGDNCKGRTIEELNKK</sequence>
<dbReference type="Proteomes" id="UP000176939">
    <property type="component" value="Unassembled WGS sequence"/>
</dbReference>
<evidence type="ECO:0000313" key="1">
    <source>
        <dbReference type="EMBL" id="OGM08871.1"/>
    </source>
</evidence>
<gene>
    <name evidence="1" type="ORF">A2Z67_02580</name>
</gene>
<protein>
    <submittedName>
        <fullName evidence="1">Uncharacterized protein</fullName>
    </submittedName>
</protein>
<organism evidence="1 2">
    <name type="scientific">Candidatus Woesebacteria bacterium RBG_13_36_22</name>
    <dbReference type="NCBI Taxonomy" id="1802478"/>
    <lineage>
        <taxon>Bacteria</taxon>
        <taxon>Candidatus Woeseibacteriota</taxon>
    </lineage>
</organism>
<name>A0A1F7X1M3_9BACT</name>
<reference evidence="1 2" key="1">
    <citation type="journal article" date="2016" name="Nat. Commun.">
        <title>Thousands of microbial genomes shed light on interconnected biogeochemical processes in an aquifer system.</title>
        <authorList>
            <person name="Anantharaman K."/>
            <person name="Brown C.T."/>
            <person name="Hug L.A."/>
            <person name="Sharon I."/>
            <person name="Castelle C.J."/>
            <person name="Probst A.J."/>
            <person name="Thomas B.C."/>
            <person name="Singh A."/>
            <person name="Wilkins M.J."/>
            <person name="Karaoz U."/>
            <person name="Brodie E.L."/>
            <person name="Williams K.H."/>
            <person name="Hubbard S.S."/>
            <person name="Banfield J.F."/>
        </authorList>
    </citation>
    <scope>NUCLEOTIDE SEQUENCE [LARGE SCALE GENOMIC DNA]</scope>
</reference>
<dbReference type="AlphaFoldDB" id="A0A1F7X1M3"/>